<sequence>MTESKPQVGTRTAVIVLGMHRSGTSAIAGVLSLLGIATPRHLMAPTRDNPKGYWESTALMTVHDRILQSAGSSWDDWDRFNPAWIDSPAAPQLLAQLEEAIVAEFNGAPTLLVKDPRMCRLMPAWRVVLERMGIDARVVMPLRKPLEVSLSLQARNGFGALQGQALWLRHVLEAEAGSRGLVRSVATYDALLHDWRGVVDRLGRELGLAWPRWSGAVEAEVDAYLTEELHRNRSDDGELRPTGRPQDEWVREAYALLAGEPGPDAPEVRARLDALRKAFDEACHAYMPVVHEIEGRLQADRNDLKAQLADARRELEASTARIDELVREAGAREEARQAELRKREADSLAQRAAEAEAQAQRLAEVAQALQLAEERAQRLAKEQAQRVAEAAQAQQLAEERAQRLAKAEQALQQSEERARQLADEQARAGQAETALEAERVRAEDLEARLREAGEAADDAERRHAGEIDALRAARKAEVEALQAQLEEANASIRVRFGETRTLTEMVFALEAKVAALTRRGRELEERLAAARHAAELESGALRGAIEAQRATIERLNHWGNALLAGRTLKAARILSGAPREMQVPSLAKLDDVPDEQLLRKSRLFDEAWYLLRYGDVARRNVDPVKHYLRHGAAEGRDPGPAFSTRGYLERYPDVAASGINPLVHYLRHGMQEGRVATGTAGGVKK</sequence>
<evidence type="ECO:0008006" key="4">
    <source>
        <dbReference type="Google" id="ProtNLM"/>
    </source>
</evidence>
<name>A0A5C5TW36_9GAMM</name>
<dbReference type="InterPro" id="IPR027417">
    <property type="entry name" value="P-loop_NTPase"/>
</dbReference>
<dbReference type="AlphaFoldDB" id="A0A5C5TW36"/>
<reference evidence="2 3" key="1">
    <citation type="submission" date="2019-07" db="EMBL/GenBank/DDBJ databases">
        <title>Luteimonas sp. YD-1 nov., isolated from acidic soil.</title>
        <authorList>
            <person name="Zhou J."/>
        </authorList>
    </citation>
    <scope>NUCLEOTIDE SEQUENCE [LARGE SCALE GENOMIC DNA]</scope>
    <source>
        <strain evidence="2 3">YD-1</strain>
    </source>
</reference>
<dbReference type="Proteomes" id="UP000315949">
    <property type="component" value="Unassembled WGS sequence"/>
</dbReference>
<dbReference type="RefSeq" id="WP_146313182.1">
    <property type="nucleotide sequence ID" value="NZ_VOHE01000007.1"/>
</dbReference>
<dbReference type="Gene3D" id="3.40.50.300">
    <property type="entry name" value="P-loop containing nucleotide triphosphate hydrolases"/>
    <property type="match status" value="1"/>
</dbReference>
<feature type="region of interest" description="Disordered" evidence="1">
    <location>
        <begin position="407"/>
        <end position="434"/>
    </location>
</feature>
<dbReference type="OrthoDB" id="9179784at2"/>
<dbReference type="SUPFAM" id="SSF52540">
    <property type="entry name" value="P-loop containing nucleoside triphosphate hydrolases"/>
    <property type="match status" value="1"/>
</dbReference>
<accession>A0A5C5TW36</accession>
<evidence type="ECO:0000313" key="3">
    <source>
        <dbReference type="Proteomes" id="UP000315949"/>
    </source>
</evidence>
<comment type="caution">
    <text evidence="2">The sequence shown here is derived from an EMBL/GenBank/DDBJ whole genome shotgun (WGS) entry which is preliminary data.</text>
</comment>
<evidence type="ECO:0000256" key="1">
    <source>
        <dbReference type="SAM" id="MobiDB-lite"/>
    </source>
</evidence>
<organism evidence="2 3">
    <name type="scientific">Luteimonas wenzhouensis</name>
    <dbReference type="NCBI Taxonomy" id="2599615"/>
    <lineage>
        <taxon>Bacteria</taxon>
        <taxon>Pseudomonadati</taxon>
        <taxon>Pseudomonadota</taxon>
        <taxon>Gammaproteobacteria</taxon>
        <taxon>Lysobacterales</taxon>
        <taxon>Lysobacteraceae</taxon>
        <taxon>Luteimonas</taxon>
    </lineage>
</organism>
<feature type="compositionally biased region" description="Basic and acidic residues" evidence="1">
    <location>
        <begin position="414"/>
        <end position="426"/>
    </location>
</feature>
<gene>
    <name evidence="2" type="ORF">FQY79_12155</name>
</gene>
<dbReference type="EMBL" id="VOHE01000007">
    <property type="protein sequence ID" value="TWT17608.1"/>
    <property type="molecule type" value="Genomic_DNA"/>
</dbReference>
<keyword evidence="3" id="KW-1185">Reference proteome</keyword>
<evidence type="ECO:0000313" key="2">
    <source>
        <dbReference type="EMBL" id="TWT17608.1"/>
    </source>
</evidence>
<proteinExistence type="predicted"/>
<protein>
    <recommendedName>
        <fullName evidence="4">Sulfotransferase family protein</fullName>
    </recommendedName>
</protein>